<dbReference type="EMBL" id="HBUE01310638">
    <property type="protein sequence ID" value="CAG6583105.1"/>
    <property type="molecule type" value="Transcribed_RNA"/>
</dbReference>
<name>A0A8D8BHN8_CULPI</name>
<dbReference type="AlphaFoldDB" id="A0A8D8BHN8"/>
<dbReference type="EMBL" id="HBUE01310639">
    <property type="protein sequence ID" value="CAG6583106.1"/>
    <property type="molecule type" value="Transcribed_RNA"/>
</dbReference>
<evidence type="ECO:0000313" key="1">
    <source>
        <dbReference type="EMBL" id="CAG6473722.1"/>
    </source>
</evidence>
<proteinExistence type="predicted"/>
<dbReference type="EMBL" id="HBUE01204389">
    <property type="protein sequence ID" value="CAG6531249.1"/>
    <property type="molecule type" value="Transcribed_RNA"/>
</dbReference>
<sequence length="105" mass="10868">MKRFREFILSRKDSAGLGGGCGGFCRLVVDPCDPILEIDWSWSCLRPSRGLGKWKLPGRLFRRGGGNGPPTPASPFGGNGGLTAEGVAGVDAAAFGTSTGVLVCV</sequence>
<protein>
    <submittedName>
        <fullName evidence="1">(northern house mosquito) hypothetical protein</fullName>
    </submittedName>
</protein>
<reference evidence="1" key="1">
    <citation type="submission" date="2021-05" db="EMBL/GenBank/DDBJ databases">
        <authorList>
            <person name="Alioto T."/>
            <person name="Alioto T."/>
            <person name="Gomez Garrido J."/>
        </authorList>
    </citation>
    <scope>NUCLEOTIDE SEQUENCE</scope>
</reference>
<organism evidence="1">
    <name type="scientific">Culex pipiens</name>
    <name type="common">House mosquito</name>
    <dbReference type="NCBI Taxonomy" id="7175"/>
    <lineage>
        <taxon>Eukaryota</taxon>
        <taxon>Metazoa</taxon>
        <taxon>Ecdysozoa</taxon>
        <taxon>Arthropoda</taxon>
        <taxon>Hexapoda</taxon>
        <taxon>Insecta</taxon>
        <taxon>Pterygota</taxon>
        <taxon>Neoptera</taxon>
        <taxon>Endopterygota</taxon>
        <taxon>Diptera</taxon>
        <taxon>Nematocera</taxon>
        <taxon>Culicoidea</taxon>
        <taxon>Culicidae</taxon>
        <taxon>Culicinae</taxon>
        <taxon>Culicini</taxon>
        <taxon>Culex</taxon>
        <taxon>Culex</taxon>
    </lineage>
</organism>
<accession>A0A8D8BHN8</accession>
<dbReference type="EMBL" id="HBUE01204390">
    <property type="protein sequence ID" value="CAG6531250.1"/>
    <property type="molecule type" value="Transcribed_RNA"/>
</dbReference>
<dbReference type="EMBL" id="HBUE01073244">
    <property type="protein sequence ID" value="CAG6473722.1"/>
    <property type="molecule type" value="Transcribed_RNA"/>
</dbReference>